<accession>A0A6J6GJ89</accession>
<gene>
    <name evidence="2" type="ORF">UFOPK1722_02129</name>
</gene>
<dbReference type="NCBIfam" id="NF004840">
    <property type="entry name" value="PRK06190.1"/>
    <property type="match status" value="1"/>
</dbReference>
<dbReference type="EMBL" id="CAEZTS010000292">
    <property type="protein sequence ID" value="CAB4599693.1"/>
    <property type="molecule type" value="Genomic_DNA"/>
</dbReference>
<dbReference type="InterPro" id="IPR029045">
    <property type="entry name" value="ClpP/crotonase-like_dom_sf"/>
</dbReference>
<dbReference type="PANTHER" id="PTHR43802:SF1">
    <property type="entry name" value="IP11341P-RELATED"/>
    <property type="match status" value="1"/>
</dbReference>
<proteinExistence type="inferred from homology"/>
<protein>
    <submittedName>
        <fullName evidence="2">Unannotated protein</fullName>
    </submittedName>
</protein>
<name>A0A6J6GJ89_9ZZZZ</name>
<dbReference type="CDD" id="cd06558">
    <property type="entry name" value="crotonase-like"/>
    <property type="match status" value="1"/>
</dbReference>
<dbReference type="InterPro" id="IPR001753">
    <property type="entry name" value="Enoyl-CoA_hydra/iso"/>
</dbReference>
<reference evidence="2" key="1">
    <citation type="submission" date="2020-05" db="EMBL/GenBank/DDBJ databases">
        <authorList>
            <person name="Chiriac C."/>
            <person name="Salcher M."/>
            <person name="Ghai R."/>
            <person name="Kavagutti S V."/>
        </authorList>
    </citation>
    <scope>NUCLEOTIDE SEQUENCE</scope>
</reference>
<evidence type="ECO:0000256" key="1">
    <source>
        <dbReference type="ARBA" id="ARBA00005254"/>
    </source>
</evidence>
<dbReference type="PANTHER" id="PTHR43802">
    <property type="entry name" value="ENOYL-COA HYDRATASE"/>
    <property type="match status" value="1"/>
</dbReference>
<dbReference type="AlphaFoldDB" id="A0A6J6GJ89"/>
<evidence type="ECO:0000313" key="2">
    <source>
        <dbReference type="EMBL" id="CAB4599693.1"/>
    </source>
</evidence>
<dbReference type="Gene3D" id="3.90.226.10">
    <property type="entry name" value="2-enoyl-CoA Hydratase, Chain A, domain 1"/>
    <property type="match status" value="1"/>
</dbReference>
<organism evidence="2">
    <name type="scientific">freshwater metagenome</name>
    <dbReference type="NCBI Taxonomy" id="449393"/>
    <lineage>
        <taxon>unclassified sequences</taxon>
        <taxon>metagenomes</taxon>
        <taxon>ecological metagenomes</taxon>
    </lineage>
</organism>
<comment type="similarity">
    <text evidence="1">Belongs to the enoyl-CoA hydratase/isomerase family.</text>
</comment>
<dbReference type="SUPFAM" id="SSF52096">
    <property type="entry name" value="ClpP/crotonase"/>
    <property type="match status" value="1"/>
</dbReference>
<dbReference type="Pfam" id="PF00378">
    <property type="entry name" value="ECH_1"/>
    <property type="match status" value="1"/>
</dbReference>
<sequence length="257" mass="27709">MSGAERDAHEADAVTLEFRALDENARIAIVTLNRPESRNAISPDLAEQLPARIREADDDPSVRAIVLTGADPAFCAGFDLRDVGSGKKKGTNPHPGYWGALPPTRVPIIGAINGAAVTGGFEIALACDFLIASDRARFADTHAKVGMVPGWGLTVILPRLIGTGRARRMSITAEFVDAQRALEWGLVTEVVEHSLLIERAVQIATTIAANHAPAVSAIRDLYDEVAPLGDSDAAFEWENRRAREWAARRAAERSERS</sequence>